<feature type="transmembrane region" description="Helical" evidence="1">
    <location>
        <begin position="7"/>
        <end position="25"/>
    </location>
</feature>
<reference evidence="2 3" key="1">
    <citation type="submission" date="2017-12" db="EMBL/GenBank/DDBJ databases">
        <title>Phylogenetic diversity of female urinary microbiome.</title>
        <authorList>
            <person name="Thomas-White K."/>
            <person name="Wolfe A.J."/>
        </authorList>
    </citation>
    <scope>NUCLEOTIDE SEQUENCE [LARGE SCALE GENOMIC DNA]</scope>
    <source>
        <strain evidence="2 3">UMB0004</strain>
    </source>
</reference>
<name>A0AAP8IYL5_LACRH</name>
<feature type="transmembrane region" description="Helical" evidence="1">
    <location>
        <begin position="115"/>
        <end position="136"/>
    </location>
</feature>
<protein>
    <submittedName>
        <fullName evidence="2">Uncharacterized protein</fullName>
    </submittedName>
</protein>
<proteinExistence type="predicted"/>
<comment type="caution">
    <text evidence="2">The sequence shown here is derived from an EMBL/GenBank/DDBJ whole genome shotgun (WGS) entry which is preliminary data.</text>
</comment>
<keyword evidence="1" id="KW-1133">Transmembrane helix</keyword>
<dbReference type="Proteomes" id="UP000234212">
    <property type="component" value="Unassembled WGS sequence"/>
</dbReference>
<evidence type="ECO:0000313" key="3">
    <source>
        <dbReference type="Proteomes" id="UP000234212"/>
    </source>
</evidence>
<gene>
    <name evidence="2" type="ORF">CYJ91_10980</name>
</gene>
<accession>A0AAP8IYL5</accession>
<feature type="transmembrane region" description="Helical" evidence="1">
    <location>
        <begin position="45"/>
        <end position="66"/>
    </location>
</feature>
<dbReference type="AlphaFoldDB" id="A0AAP8IYL5"/>
<evidence type="ECO:0000256" key="1">
    <source>
        <dbReference type="SAM" id="Phobius"/>
    </source>
</evidence>
<keyword evidence="1" id="KW-0472">Membrane</keyword>
<sequence>MTRKVSFIGYFFLALLLFIMIPLEFSNLSNQAYVSLFFSYRQKPLLLLLMSLVSLFFDYLSLVIPQSELSTAATLIRVRKPASVKRYLSYARFSLVYLLPFLMIKAYAIMIWNSVITWFCFLMSLAMWLICMFIFSKLPANAARVRDCLIFTMCAVIRLVTYPLFQ</sequence>
<dbReference type="GeneID" id="69830321"/>
<keyword evidence="1" id="KW-0812">Transmembrane</keyword>
<feature type="transmembrane region" description="Helical" evidence="1">
    <location>
        <begin position="87"/>
        <end position="109"/>
    </location>
</feature>
<evidence type="ECO:0000313" key="2">
    <source>
        <dbReference type="EMBL" id="PLA56185.1"/>
    </source>
</evidence>
<organism evidence="2 3">
    <name type="scientific">Lacticaseibacillus rhamnosus</name>
    <name type="common">Lactobacillus rhamnosus</name>
    <dbReference type="NCBI Taxonomy" id="47715"/>
    <lineage>
        <taxon>Bacteria</taxon>
        <taxon>Bacillati</taxon>
        <taxon>Bacillota</taxon>
        <taxon>Bacilli</taxon>
        <taxon>Lactobacillales</taxon>
        <taxon>Lactobacillaceae</taxon>
        <taxon>Lacticaseibacillus</taxon>
    </lineage>
</organism>
<dbReference type="RefSeq" id="WP_047677828.1">
    <property type="nucleotide sequence ID" value="NZ_CP017063.1"/>
</dbReference>
<dbReference type="EMBL" id="PKJX01000005">
    <property type="protein sequence ID" value="PLA56185.1"/>
    <property type="molecule type" value="Genomic_DNA"/>
</dbReference>
<feature type="transmembrane region" description="Helical" evidence="1">
    <location>
        <begin position="148"/>
        <end position="165"/>
    </location>
</feature>